<feature type="active site" description="Proton acceptor" evidence="2">
    <location>
        <position position="142"/>
    </location>
</feature>
<comment type="catalytic activity">
    <reaction evidence="2">
        <text>a 3'-end 2',3'-cyclophospho-ribonucleotide-RNA + H2O = a 3'-end 2'-phospho-ribonucleotide-RNA + H(+)</text>
        <dbReference type="Rhea" id="RHEA:11828"/>
        <dbReference type="Rhea" id="RHEA-COMP:10464"/>
        <dbReference type="Rhea" id="RHEA-COMP:17353"/>
        <dbReference type="ChEBI" id="CHEBI:15377"/>
        <dbReference type="ChEBI" id="CHEBI:15378"/>
        <dbReference type="ChEBI" id="CHEBI:83064"/>
        <dbReference type="ChEBI" id="CHEBI:173113"/>
        <dbReference type="EC" id="3.1.4.58"/>
    </reaction>
</comment>
<evidence type="ECO:0000256" key="3">
    <source>
        <dbReference type="SAM" id="MobiDB-lite"/>
    </source>
</evidence>
<dbReference type="HAMAP" id="MF_01940">
    <property type="entry name" value="RNA_CPDase"/>
    <property type="match status" value="1"/>
</dbReference>
<dbReference type="GO" id="GO:0004113">
    <property type="term" value="F:2',3'-cyclic-nucleotide 3'-phosphodiesterase activity"/>
    <property type="evidence" value="ECO:0007669"/>
    <property type="project" value="InterPro"/>
</dbReference>
<evidence type="ECO:0000313" key="4">
    <source>
        <dbReference type="EMBL" id="AEI12464.1"/>
    </source>
</evidence>
<dbReference type="HOGENOM" id="CLU_081251_1_0_11"/>
<dbReference type="SUPFAM" id="SSF55144">
    <property type="entry name" value="LigT-like"/>
    <property type="match status" value="1"/>
</dbReference>
<feature type="short sequence motif" description="HXTX 2" evidence="2">
    <location>
        <begin position="142"/>
        <end position="145"/>
    </location>
</feature>
<organism evidence="4 5">
    <name type="scientific">Cellulomonas gilvus (strain ATCC 13127 / NRRL B-14078)</name>
    <name type="common">Cellvibrio gilvus</name>
    <dbReference type="NCBI Taxonomy" id="593907"/>
    <lineage>
        <taxon>Bacteria</taxon>
        <taxon>Bacillati</taxon>
        <taxon>Actinomycetota</taxon>
        <taxon>Actinomycetes</taxon>
        <taxon>Micrococcales</taxon>
        <taxon>Cellulomonadaceae</taxon>
        <taxon>Cellulomonas</taxon>
    </lineage>
</organism>
<feature type="region of interest" description="Disordered" evidence="3">
    <location>
        <begin position="148"/>
        <end position="177"/>
    </location>
</feature>
<evidence type="ECO:0000256" key="1">
    <source>
        <dbReference type="ARBA" id="ARBA00022801"/>
    </source>
</evidence>
<dbReference type="InterPro" id="IPR004175">
    <property type="entry name" value="RNA_CPDase"/>
</dbReference>
<feature type="short sequence motif" description="HXTX 1" evidence="2">
    <location>
        <begin position="44"/>
        <end position="47"/>
    </location>
</feature>
<evidence type="ECO:0000256" key="2">
    <source>
        <dbReference type="HAMAP-Rule" id="MF_01940"/>
    </source>
</evidence>
<dbReference type="RefSeq" id="WP_013883982.1">
    <property type="nucleotide sequence ID" value="NC_015671.1"/>
</dbReference>
<keyword evidence="5" id="KW-1185">Reference proteome</keyword>
<name>F7ZZ48_CELGA</name>
<comment type="function">
    <text evidence="2">Hydrolyzes RNA 2',3'-cyclic phosphodiester to an RNA 2'-phosphomonoester.</text>
</comment>
<dbReference type="EC" id="3.1.4.58" evidence="2"/>
<protein>
    <recommendedName>
        <fullName evidence="2">RNA 2',3'-cyclic phosphodiesterase</fullName>
        <shortName evidence="2">RNA 2',3'-CPDase</shortName>
        <ecNumber evidence="2">3.1.4.58</ecNumber>
    </recommendedName>
</protein>
<dbReference type="InterPro" id="IPR009097">
    <property type="entry name" value="Cyclic_Pdiesterase"/>
</dbReference>
<dbReference type="KEGG" id="cga:Celgi_1962"/>
<proteinExistence type="inferred from homology"/>
<keyword evidence="4" id="KW-0436">Ligase</keyword>
<evidence type="ECO:0000313" key="5">
    <source>
        <dbReference type="Proteomes" id="UP000000485"/>
    </source>
</evidence>
<gene>
    <name evidence="4" type="ordered locus">Celgi_1962</name>
</gene>
<keyword evidence="1 2" id="KW-0378">Hydrolase</keyword>
<accession>F7ZZ48</accession>
<dbReference type="STRING" id="593907.Celgi_1962"/>
<dbReference type="EMBL" id="CP002665">
    <property type="protein sequence ID" value="AEI12464.1"/>
    <property type="molecule type" value="Genomic_DNA"/>
</dbReference>
<dbReference type="OrthoDB" id="9787070at2"/>
<feature type="compositionally biased region" description="Low complexity" evidence="3">
    <location>
        <begin position="148"/>
        <end position="157"/>
    </location>
</feature>
<reference evidence="5" key="1">
    <citation type="submission" date="2011-04" db="EMBL/GenBank/DDBJ databases">
        <title>Complete sequence of Cellvibrio gilvus ATCC 13127.</title>
        <authorList>
            <person name="Lucas S."/>
            <person name="Han J."/>
            <person name="Lapidus A."/>
            <person name="Cheng J.-F."/>
            <person name="Goodwin L."/>
            <person name="Pitluck S."/>
            <person name="Peters L."/>
            <person name="Munk A."/>
            <person name="Detter J.C."/>
            <person name="Han C."/>
            <person name="Tapia R."/>
            <person name="Land M."/>
            <person name="Hauser L."/>
            <person name="Kyrpides N."/>
            <person name="Ivanova N."/>
            <person name="Ovchinnikova G."/>
            <person name="Pagani I."/>
            <person name="Mead D."/>
            <person name="Brumm P."/>
            <person name="Woyke T."/>
        </authorList>
    </citation>
    <scope>NUCLEOTIDE SEQUENCE [LARGE SCALE GENOMIC DNA]</scope>
    <source>
        <strain evidence="5">ATCC 13127 / NRRL B-14078</strain>
    </source>
</reference>
<dbReference type="AlphaFoldDB" id="F7ZZ48"/>
<dbReference type="GO" id="GO:0016874">
    <property type="term" value="F:ligase activity"/>
    <property type="evidence" value="ECO:0007669"/>
    <property type="project" value="UniProtKB-KW"/>
</dbReference>
<dbReference type="eggNOG" id="COG1514">
    <property type="taxonomic scope" value="Bacteria"/>
</dbReference>
<dbReference type="GO" id="GO:0008664">
    <property type="term" value="F:RNA 2',3'-cyclic 3'-phosphodiesterase activity"/>
    <property type="evidence" value="ECO:0007669"/>
    <property type="project" value="UniProtKB-EC"/>
</dbReference>
<comment type="similarity">
    <text evidence="2">Belongs to the 2H phosphoesterase superfamily. ThpR family.</text>
</comment>
<feature type="active site" description="Proton donor" evidence="2">
    <location>
        <position position="44"/>
    </location>
</feature>
<dbReference type="Gene3D" id="3.90.1140.10">
    <property type="entry name" value="Cyclic phosphodiesterase"/>
    <property type="match status" value="1"/>
</dbReference>
<dbReference type="Proteomes" id="UP000000485">
    <property type="component" value="Chromosome"/>
</dbReference>
<sequence>MRVFTALWPPPHVLDHLDLALAGVRGRPASAGGELRWSARETWHLTTAFYGSVPDGLADAAGSPSGRPADAPGGLVDTLARALVGLAPYDLRLRGAGVFARRTVWIGVGGDVERHRELTRACVDAGADVAAPPDTRVRERAHLTVARVRPGQGPPRRGGSRPHRGGRPGSSTDRLQDDPAAALARALAVYEGPTWTVEDVLLVSSRPGEGRGGGPLYTPVARVPLRG</sequence>